<feature type="compositionally biased region" description="Basic and acidic residues" evidence="1">
    <location>
        <begin position="26"/>
        <end position="35"/>
    </location>
</feature>
<dbReference type="InterPro" id="IPR044000">
    <property type="entry name" value="Phage_tube_2"/>
</dbReference>
<protein>
    <recommendedName>
        <fullName evidence="4">Tail protein</fullName>
    </recommendedName>
</protein>
<dbReference type="Pfam" id="PF18906">
    <property type="entry name" value="Phage_tube_2"/>
    <property type="match status" value="1"/>
</dbReference>
<evidence type="ECO:0008006" key="4">
    <source>
        <dbReference type="Google" id="ProtNLM"/>
    </source>
</evidence>
<sequence length="425" mass="43739">MRPACGGSLRDEGKGEGPAFPIRTTTEPHHPEEHPEMADSSRAQLYYLAESTWGATPAAALTQMRFTSESLGFQIQNTTSREVRADRQIADLIQTGAEASGSVEVELSYGAHDALLAAALFSAWGTPVAISVADDIAASNAGASFTSTTTDFAAAGIVVGQWVRVGGFAASGGANNGYYRVTSVAANALGVSPAPVQDEAAAGLTVAVAGTLLRNGVIETSFTLEKQFTDIGQMIAFTGMVPGSLGLDIRTGAVITGSVAFTGKAATIGTSSVGTGTPEDAPTNPVMNAVGHVGEVRENGVKLPEAALRELSIRLDNGLRGIQAVGSLGNVDVGSGRCTVTGRVSVYFADGALYAKYLAGTPTSLSFRVTDSAGNGYVVTLPRVKLTRGTVVAGGNDQDVLADFDLQALRDPDTDCTLQIDRFAA</sequence>
<organism evidence="2 3">
    <name type="scientific">Thalassobaculum fulvum</name>
    <dbReference type="NCBI Taxonomy" id="1633335"/>
    <lineage>
        <taxon>Bacteria</taxon>
        <taxon>Pseudomonadati</taxon>
        <taxon>Pseudomonadota</taxon>
        <taxon>Alphaproteobacteria</taxon>
        <taxon>Rhodospirillales</taxon>
        <taxon>Thalassobaculaceae</taxon>
        <taxon>Thalassobaculum</taxon>
    </lineage>
</organism>
<gene>
    <name evidence="2" type="ORF">GCM10017083_07020</name>
</gene>
<evidence type="ECO:0000313" key="2">
    <source>
        <dbReference type="EMBL" id="GHD42240.1"/>
    </source>
</evidence>
<keyword evidence="3" id="KW-1185">Reference proteome</keyword>
<evidence type="ECO:0000313" key="3">
    <source>
        <dbReference type="Proteomes" id="UP000630353"/>
    </source>
</evidence>
<feature type="region of interest" description="Disordered" evidence="1">
    <location>
        <begin position="1"/>
        <end position="35"/>
    </location>
</feature>
<proteinExistence type="predicted"/>
<dbReference type="Proteomes" id="UP000630353">
    <property type="component" value="Unassembled WGS sequence"/>
</dbReference>
<reference evidence="2" key="1">
    <citation type="journal article" date="2014" name="Int. J. Syst. Evol. Microbiol.">
        <title>Complete genome sequence of Corynebacterium casei LMG S-19264T (=DSM 44701T), isolated from a smear-ripened cheese.</title>
        <authorList>
            <consortium name="US DOE Joint Genome Institute (JGI-PGF)"/>
            <person name="Walter F."/>
            <person name="Albersmeier A."/>
            <person name="Kalinowski J."/>
            <person name="Ruckert C."/>
        </authorList>
    </citation>
    <scope>NUCLEOTIDE SEQUENCE</scope>
    <source>
        <strain evidence="2">KCTC 42651</strain>
    </source>
</reference>
<accession>A0A918XNJ5</accession>
<reference evidence="2" key="2">
    <citation type="submission" date="2020-09" db="EMBL/GenBank/DDBJ databases">
        <authorList>
            <person name="Sun Q."/>
            <person name="Kim S."/>
        </authorList>
    </citation>
    <scope>NUCLEOTIDE SEQUENCE</scope>
    <source>
        <strain evidence="2">KCTC 42651</strain>
    </source>
</reference>
<evidence type="ECO:0000256" key="1">
    <source>
        <dbReference type="SAM" id="MobiDB-lite"/>
    </source>
</evidence>
<name>A0A918XNJ5_9PROT</name>
<dbReference type="EMBL" id="BMZS01000002">
    <property type="protein sequence ID" value="GHD42240.1"/>
    <property type="molecule type" value="Genomic_DNA"/>
</dbReference>
<dbReference type="AlphaFoldDB" id="A0A918XNJ5"/>
<comment type="caution">
    <text evidence="2">The sequence shown here is derived from an EMBL/GenBank/DDBJ whole genome shotgun (WGS) entry which is preliminary data.</text>
</comment>